<dbReference type="EMBL" id="CP014227">
    <property type="protein sequence ID" value="AMD85180.1"/>
    <property type="molecule type" value="Genomic_DNA"/>
</dbReference>
<evidence type="ECO:0008006" key="5">
    <source>
        <dbReference type="Google" id="ProtNLM"/>
    </source>
</evidence>
<dbReference type="AlphaFoldDB" id="A0AAX2GVB0"/>
<dbReference type="RefSeq" id="WP_066429335.1">
    <property type="nucleotide sequence ID" value="NZ_CP014227.1"/>
</dbReference>
<evidence type="ECO:0000313" key="3">
    <source>
        <dbReference type="Proteomes" id="UP000065822"/>
    </source>
</evidence>
<proteinExistence type="predicted"/>
<dbReference type="Proteomes" id="UP000065822">
    <property type="component" value="Chromosome"/>
</dbReference>
<gene>
    <name evidence="1" type="ORF">AXF12_06450</name>
    <name evidence="2" type="ORF">SAMEA44541418_00419</name>
</gene>
<evidence type="ECO:0000313" key="1">
    <source>
        <dbReference type="EMBL" id="AMD85180.1"/>
    </source>
</evidence>
<accession>A0AAX2GVB0</accession>
<organism evidence="2 4">
    <name type="scientific">Capnocytophaga haemolytica</name>
    <dbReference type="NCBI Taxonomy" id="45243"/>
    <lineage>
        <taxon>Bacteria</taxon>
        <taxon>Pseudomonadati</taxon>
        <taxon>Bacteroidota</taxon>
        <taxon>Flavobacteriia</taxon>
        <taxon>Flavobacteriales</taxon>
        <taxon>Flavobacteriaceae</taxon>
        <taxon>Capnocytophaga</taxon>
    </lineage>
</organism>
<reference evidence="1 3" key="1">
    <citation type="submission" date="2016-02" db="EMBL/GenBank/DDBJ databases">
        <authorList>
            <person name="Holder M.E."/>
            <person name="Ajami N.J."/>
            <person name="Petrosino J.F."/>
        </authorList>
    </citation>
    <scope>NUCLEOTIDE SEQUENCE [LARGE SCALE GENOMIC DNA]</scope>
    <source>
        <strain evidence="1 3">CCUG 32990</strain>
    </source>
</reference>
<reference evidence="2 4" key="2">
    <citation type="submission" date="2017-06" db="EMBL/GenBank/DDBJ databases">
        <authorList>
            <consortium name="Pathogen Informatics"/>
        </authorList>
    </citation>
    <scope>NUCLEOTIDE SEQUENCE [LARGE SCALE GENOMIC DNA]</scope>
    <source>
        <strain evidence="2 4">NCTC12947</strain>
    </source>
</reference>
<sequence length="316" mass="37088">MIQYIKRKIVAFLERYGFVRKNERWEKIKIRYYELVKERAFSDTINKDIISVVFSKDRAMQLDAFLMSYFENVQNTSSVKVIYKASNESHRISYEDLKNIYKDKPVTFIEEVNFREQLITLLDNEKAGRVIFYVDDMLFTRKIDYNVLKEIDPLKDIVALSRGKDLVYSTVLAKKIEVPTLKPIGNGLYRFRWNEIKDFSDWTYPVGVSGYMFSTKEILEMMKAIAFKAPNSLEGNLQVFNPYFMDRGGVCFENVVSPCIHANITQTEGYNNILGDYSLEDLLTLWNEGKRINYKEYQGLPSGEAETKKYSFIDRE</sequence>
<protein>
    <recommendedName>
        <fullName evidence="5">Glycosyltransferase</fullName>
    </recommendedName>
</protein>
<name>A0AAX2GVB0_9FLAO</name>
<evidence type="ECO:0000313" key="4">
    <source>
        <dbReference type="Proteomes" id="UP000215539"/>
    </source>
</evidence>
<dbReference type="KEGG" id="chg:AXF12_06450"/>
<dbReference type="Proteomes" id="UP000215539">
    <property type="component" value="Chromosome 1"/>
</dbReference>
<evidence type="ECO:0000313" key="2">
    <source>
        <dbReference type="EMBL" id="SNV04414.1"/>
    </source>
</evidence>
<keyword evidence="3" id="KW-1185">Reference proteome</keyword>
<dbReference type="EMBL" id="LT906449">
    <property type="protein sequence ID" value="SNV04414.1"/>
    <property type="molecule type" value="Genomic_DNA"/>
</dbReference>